<name>Q8CLP0_YERPE</name>
<evidence type="ECO:0000313" key="1">
    <source>
        <dbReference type="EMBL" id="AAM84332.1"/>
    </source>
</evidence>
<dbReference type="EMBL" id="AE009952">
    <property type="protein sequence ID" value="AAM84332.1"/>
    <property type="molecule type" value="Genomic_DNA"/>
</dbReference>
<reference evidence="1 2" key="1">
    <citation type="journal article" date="2002" name="J. Bacteriol.">
        <title>Genome sequence of Yersinia pestis KIM.</title>
        <authorList>
            <person name="Deng W."/>
            <person name="Burland V."/>
            <person name="Plunkett G.III."/>
            <person name="Boutin A."/>
            <person name="Mayhew G.F."/>
            <person name="Liss P."/>
            <person name="Perna N.T."/>
            <person name="Rose D.J."/>
            <person name="Mau B."/>
            <person name="Zhou S."/>
            <person name="Schwartz D.C."/>
            <person name="Fetherston J.D."/>
            <person name="Lindler L.E."/>
            <person name="Brubaker R.R."/>
            <person name="Plana G.V."/>
            <person name="Straley S.C."/>
            <person name="McDonough K.A."/>
            <person name="Nilles M.L."/>
            <person name="Matson J.S."/>
            <person name="Blattner F.R."/>
            <person name="Perry R.D."/>
        </authorList>
    </citation>
    <scope>NUCLEOTIDE SEQUENCE [LARGE SCALE GENOMIC DNA]</scope>
    <source>
        <strain evidence="2">KIM10+ / Biovar Mediaevalis</strain>
    </source>
</reference>
<evidence type="ECO:0000313" key="2">
    <source>
        <dbReference type="Proteomes" id="UP000002490"/>
    </source>
</evidence>
<dbReference type="DNASU" id="1145692"/>
<protein>
    <submittedName>
        <fullName evidence="1">Uncharacterized protein</fullName>
    </submittedName>
</protein>
<dbReference type="Proteomes" id="UP000002490">
    <property type="component" value="Chromosome"/>
</dbReference>
<proteinExistence type="predicted"/>
<gene>
    <name evidence="1" type="ordered locus">y0744</name>
</gene>
<dbReference type="AlphaFoldDB" id="Q8CLP0"/>
<organism evidence="1 2">
    <name type="scientific">Yersinia pestis</name>
    <dbReference type="NCBI Taxonomy" id="632"/>
    <lineage>
        <taxon>Bacteria</taxon>
        <taxon>Pseudomonadati</taxon>
        <taxon>Pseudomonadota</taxon>
        <taxon>Gammaproteobacteria</taxon>
        <taxon>Enterobacterales</taxon>
        <taxon>Yersiniaceae</taxon>
        <taxon>Yersinia</taxon>
    </lineage>
</organism>
<accession>Q8CLP0</accession>
<dbReference type="HOGENOM" id="CLU_2721434_0_0_6"/>
<sequence>MWHKLFRSALPERFIQPLSLFLAFTGDQHPLARTPTFSRDLAGQRFVRSQLTGRRVVFEQVEGSVFHKFSTT</sequence>
<dbReference type="KEGG" id="ypk:y0744"/>